<comment type="subcellular location">
    <subcellularLocation>
        <location evidence="1">Cell inner membrane</location>
        <topology evidence="1">Single-pass type II membrane protein</topology>
        <orientation evidence="1">Periplasmic side</orientation>
    </subcellularLocation>
</comment>
<dbReference type="SUPFAM" id="SSF109998">
    <property type="entry name" value="Triger factor/SurA peptide-binding domain-like"/>
    <property type="match status" value="1"/>
</dbReference>
<dbReference type="EMBL" id="CP063231">
    <property type="protein sequence ID" value="URL57256.1"/>
    <property type="molecule type" value="Genomic_DNA"/>
</dbReference>
<keyword evidence="5 12" id="KW-1133">Transmembrane helix</keyword>
<dbReference type="Proteomes" id="UP001056681">
    <property type="component" value="Chromosome"/>
</dbReference>
<evidence type="ECO:0000256" key="12">
    <source>
        <dbReference type="SAM" id="Phobius"/>
    </source>
</evidence>
<evidence type="ECO:0000256" key="4">
    <source>
        <dbReference type="ARBA" id="ARBA00022692"/>
    </source>
</evidence>
<dbReference type="Gene3D" id="1.10.4030.10">
    <property type="entry name" value="Porin chaperone SurA, peptide-binding domain"/>
    <property type="match status" value="1"/>
</dbReference>
<evidence type="ECO:0000313" key="14">
    <source>
        <dbReference type="EMBL" id="URL57256.1"/>
    </source>
</evidence>
<keyword evidence="11" id="KW-0413">Isomerase</keyword>
<keyword evidence="15" id="KW-1185">Reference proteome</keyword>
<protein>
    <recommendedName>
        <fullName evidence="9">Periplasmic chaperone PpiD</fullName>
    </recommendedName>
    <alternativeName>
        <fullName evidence="10">Periplasmic folding chaperone</fullName>
    </alternativeName>
</protein>
<evidence type="ECO:0000259" key="13">
    <source>
        <dbReference type="PROSITE" id="PS50198"/>
    </source>
</evidence>
<dbReference type="Pfam" id="PF13624">
    <property type="entry name" value="SurA_N_3"/>
    <property type="match status" value="1"/>
</dbReference>
<evidence type="ECO:0000256" key="6">
    <source>
        <dbReference type="ARBA" id="ARBA00023136"/>
    </source>
</evidence>
<evidence type="ECO:0000256" key="3">
    <source>
        <dbReference type="ARBA" id="ARBA00022519"/>
    </source>
</evidence>
<evidence type="ECO:0000256" key="1">
    <source>
        <dbReference type="ARBA" id="ARBA00004382"/>
    </source>
</evidence>
<dbReference type="Pfam" id="PF00639">
    <property type="entry name" value="Rotamase"/>
    <property type="match status" value="1"/>
</dbReference>
<keyword evidence="2" id="KW-1003">Cell membrane</keyword>
<feature type="domain" description="PpiC" evidence="13">
    <location>
        <begin position="263"/>
        <end position="366"/>
    </location>
</feature>
<keyword evidence="6 12" id="KW-0472">Membrane</keyword>
<evidence type="ECO:0000256" key="5">
    <source>
        <dbReference type="ARBA" id="ARBA00022989"/>
    </source>
</evidence>
<dbReference type="PANTHER" id="PTHR47529">
    <property type="entry name" value="PEPTIDYL-PROLYL CIS-TRANS ISOMERASE D"/>
    <property type="match status" value="1"/>
</dbReference>
<gene>
    <name evidence="14" type="ORF">IM816_11425</name>
</gene>
<evidence type="ECO:0000256" key="9">
    <source>
        <dbReference type="ARBA" id="ARBA00040743"/>
    </source>
</evidence>
<dbReference type="PROSITE" id="PS01096">
    <property type="entry name" value="PPIC_PPIASE_1"/>
    <property type="match status" value="1"/>
</dbReference>
<dbReference type="InterPro" id="IPR023058">
    <property type="entry name" value="PPIase_PpiC_CS"/>
</dbReference>
<evidence type="ECO:0000256" key="2">
    <source>
        <dbReference type="ARBA" id="ARBA00022475"/>
    </source>
</evidence>
<sequence>MLQALRNKIHGWPAAIVLGVCVFAVAFFGIESYFVSRVDTYVAKVGDHEISQQDWQQRLNELRQQAAQDPRSPFTAADLEKPELKQRVLDGMISQQLLLQANSDLGLTVSDASVRAAIGGDPGFQVNGQFSPEAYRAILSMQGMSPAMYEAKVRASLATQLIPSAISNTTLVSDADVDTFFRLRLQQRDLRFVELPRPSLTDANVPDAEIEAFYKSHIADYTTPEQVSVQYLEVKQSDLKLGEPTDAQLHEFYDKFKQRYAQPEQREASHILINVPKNATPEQQKAALDKAKKIAAEATPENFAKLAAENSDDLGSKRGGGDLGWLEKGVANPAFDTALFGMKKGEITKEPVLSPEEGYHIIWLRDAREGDAKPFDEVRSQLAADWAKNEGERLYNERAGQLGDLAERNPGSLEPAAKELGLEIKTSPLFSRDGGAGIPDDPKFVQAAFADDVLNQGNNSSLVQVGKGDAVVMHLAKHNPAAPKALADVKDSVRQRILDERVDALAKKQADELVAQLAKGGDIASLTKAPVRSLTGLDRNKIGAITDVPPAILQQAFTLPHPVANKPSWATVPTGNGTYALVSVDKVVEGDPSKVEKAQRDALRGQMMDAMAQAAALEYIDSLKARADIKIAQDRM</sequence>
<dbReference type="Gene3D" id="3.10.50.40">
    <property type="match status" value="1"/>
</dbReference>
<proteinExistence type="inferred from homology"/>
<dbReference type="InterPro" id="IPR046357">
    <property type="entry name" value="PPIase_dom_sf"/>
</dbReference>
<feature type="transmembrane region" description="Helical" evidence="12">
    <location>
        <begin position="12"/>
        <end position="30"/>
    </location>
</feature>
<accession>A0ABY4T381</accession>
<dbReference type="InterPro" id="IPR027304">
    <property type="entry name" value="Trigger_fact/SurA_dom_sf"/>
</dbReference>
<name>A0ABY4T381_9GAMM</name>
<dbReference type="PROSITE" id="PS50198">
    <property type="entry name" value="PPIC_PPIASE_2"/>
    <property type="match status" value="1"/>
</dbReference>
<dbReference type="RefSeq" id="WP_250338174.1">
    <property type="nucleotide sequence ID" value="NZ_CP063231.1"/>
</dbReference>
<keyword evidence="7" id="KW-0143">Chaperone</keyword>
<evidence type="ECO:0000256" key="10">
    <source>
        <dbReference type="ARBA" id="ARBA00042775"/>
    </source>
</evidence>
<comment type="similarity">
    <text evidence="8">Belongs to the PpiD chaperone family.</text>
</comment>
<dbReference type="InterPro" id="IPR052029">
    <property type="entry name" value="PpiD_chaperone"/>
</dbReference>
<evidence type="ECO:0000313" key="15">
    <source>
        <dbReference type="Proteomes" id="UP001056681"/>
    </source>
</evidence>
<evidence type="ECO:0000256" key="8">
    <source>
        <dbReference type="ARBA" id="ARBA00038408"/>
    </source>
</evidence>
<evidence type="ECO:0000256" key="7">
    <source>
        <dbReference type="ARBA" id="ARBA00023186"/>
    </source>
</evidence>
<reference evidence="14" key="1">
    <citation type="submission" date="2020-10" db="EMBL/GenBank/DDBJ databases">
        <title>Whole-genome sequence of Luteibacter sp. EIF3.</title>
        <authorList>
            <person name="Friedrich I."/>
            <person name="Hertel R."/>
            <person name="Daniel R."/>
        </authorList>
    </citation>
    <scope>NUCLEOTIDE SEQUENCE</scope>
    <source>
        <strain evidence="14">EIF3</strain>
    </source>
</reference>
<keyword evidence="11" id="KW-0697">Rotamase</keyword>
<organism evidence="14 15">
    <name type="scientific">Luteibacter flocculans</name>
    <dbReference type="NCBI Taxonomy" id="2780091"/>
    <lineage>
        <taxon>Bacteria</taxon>
        <taxon>Pseudomonadati</taxon>
        <taxon>Pseudomonadota</taxon>
        <taxon>Gammaproteobacteria</taxon>
        <taxon>Lysobacterales</taxon>
        <taxon>Rhodanobacteraceae</taxon>
        <taxon>Luteibacter</taxon>
    </lineage>
</organism>
<dbReference type="SUPFAM" id="SSF54534">
    <property type="entry name" value="FKBP-like"/>
    <property type="match status" value="1"/>
</dbReference>
<keyword evidence="4 12" id="KW-0812">Transmembrane</keyword>
<evidence type="ECO:0000256" key="11">
    <source>
        <dbReference type="PROSITE-ProRule" id="PRU00278"/>
    </source>
</evidence>
<keyword evidence="3" id="KW-0997">Cell inner membrane</keyword>
<dbReference type="PANTHER" id="PTHR47529:SF1">
    <property type="entry name" value="PERIPLASMIC CHAPERONE PPID"/>
    <property type="match status" value="1"/>
</dbReference>
<dbReference type="InterPro" id="IPR000297">
    <property type="entry name" value="PPIase_PpiC"/>
</dbReference>